<evidence type="ECO:0000313" key="5">
    <source>
        <dbReference type="Proteomes" id="UP001164803"/>
    </source>
</evidence>
<dbReference type="SUPFAM" id="SSF141371">
    <property type="entry name" value="PilZ domain-like"/>
    <property type="match status" value="1"/>
</dbReference>
<feature type="domain" description="Type III secretion system flagellar brake protein YcgR PilZN" evidence="3">
    <location>
        <begin position="6"/>
        <end position="91"/>
    </location>
</feature>
<dbReference type="Pfam" id="PF07238">
    <property type="entry name" value="PilZ"/>
    <property type="match status" value="1"/>
</dbReference>
<feature type="region of interest" description="Disordered" evidence="1">
    <location>
        <begin position="181"/>
        <end position="203"/>
    </location>
</feature>
<evidence type="ECO:0000313" key="4">
    <source>
        <dbReference type="EMBL" id="WAH35087.1"/>
    </source>
</evidence>
<sequence>MSITPKVGTSVRIKLEGNDRDTYRSRVADVDKKHLYLDIPVHPRSGHELDVKVKQNLRIEYLGSGSVVYKWTSPVLRKAYIPTPAIQVGLPDKAKDLERIQRREYFRTSLGAVVKITSTADGKQYVMKAVDVSGGGMAVKTTEEVTLSVNDYVVAKFTLPYSEYEIEVPCRIVRLFQDVDEEETEDEAEDGEGNQDKDSAEVETELEIQKQEVTPKFAKTNKPIETLVSMAFTDMKDPDRQQIVQYTFMRQRAQRRLDY</sequence>
<accession>A0ABY6YX52</accession>
<evidence type="ECO:0000259" key="3">
    <source>
        <dbReference type="Pfam" id="PF12945"/>
    </source>
</evidence>
<keyword evidence="5" id="KW-1185">Reference proteome</keyword>
<dbReference type="EMBL" id="CP104064">
    <property type="protein sequence ID" value="WAH35087.1"/>
    <property type="molecule type" value="Genomic_DNA"/>
</dbReference>
<gene>
    <name evidence="4" type="ORF">NZD86_12205</name>
</gene>
<dbReference type="InterPro" id="IPR009926">
    <property type="entry name" value="T3SS_YcgR_PilZN"/>
</dbReference>
<dbReference type="RefSeq" id="WP_268041956.1">
    <property type="nucleotide sequence ID" value="NZ_CP104064.1"/>
</dbReference>
<protein>
    <submittedName>
        <fullName evidence="4">PilZ domain-containing protein</fullName>
    </submittedName>
</protein>
<dbReference type="Pfam" id="PF12945">
    <property type="entry name" value="PilZNR"/>
    <property type="match status" value="1"/>
</dbReference>
<dbReference type="Proteomes" id="UP001164803">
    <property type="component" value="Chromosome"/>
</dbReference>
<organism evidence="4 5">
    <name type="scientific">Alicyclobacillus dauci</name>
    <dbReference type="NCBI Taxonomy" id="1475485"/>
    <lineage>
        <taxon>Bacteria</taxon>
        <taxon>Bacillati</taxon>
        <taxon>Bacillota</taxon>
        <taxon>Bacilli</taxon>
        <taxon>Bacillales</taxon>
        <taxon>Alicyclobacillaceae</taxon>
        <taxon>Alicyclobacillus</taxon>
    </lineage>
</organism>
<evidence type="ECO:0000259" key="2">
    <source>
        <dbReference type="Pfam" id="PF07238"/>
    </source>
</evidence>
<name>A0ABY6YX52_9BACL</name>
<evidence type="ECO:0000256" key="1">
    <source>
        <dbReference type="SAM" id="MobiDB-lite"/>
    </source>
</evidence>
<feature type="domain" description="PilZ" evidence="2">
    <location>
        <begin position="101"/>
        <end position="179"/>
    </location>
</feature>
<feature type="compositionally biased region" description="Acidic residues" evidence="1">
    <location>
        <begin position="181"/>
        <end position="193"/>
    </location>
</feature>
<dbReference type="InterPro" id="IPR009875">
    <property type="entry name" value="PilZ_domain"/>
</dbReference>
<dbReference type="Gene3D" id="2.40.10.220">
    <property type="entry name" value="predicted glycosyltransferase like domains"/>
    <property type="match status" value="1"/>
</dbReference>
<reference evidence="4" key="1">
    <citation type="submission" date="2022-08" db="EMBL/GenBank/DDBJ databases">
        <title>Alicyclobacillus dauci DSM2870, complete genome.</title>
        <authorList>
            <person name="Wang Q."/>
            <person name="Cai R."/>
            <person name="Wang Z."/>
        </authorList>
    </citation>
    <scope>NUCLEOTIDE SEQUENCE</scope>
    <source>
        <strain evidence="4">DSM 28700</strain>
    </source>
</reference>
<proteinExistence type="predicted"/>